<name>A0A8E2E019_9PEZI</name>
<dbReference type="Proteomes" id="UP000250266">
    <property type="component" value="Unassembled WGS sequence"/>
</dbReference>
<evidence type="ECO:0000256" key="4">
    <source>
        <dbReference type="ARBA" id="ARBA00022643"/>
    </source>
</evidence>
<evidence type="ECO:0000313" key="7">
    <source>
        <dbReference type="EMBL" id="OCK74905.1"/>
    </source>
</evidence>
<keyword evidence="5" id="KW-0560">Oxidoreductase</keyword>
<dbReference type="CDD" id="cd02136">
    <property type="entry name" value="PnbA_NfnB-like"/>
    <property type="match status" value="1"/>
</dbReference>
<dbReference type="GO" id="GO:0016491">
    <property type="term" value="F:oxidoreductase activity"/>
    <property type="evidence" value="ECO:0007669"/>
    <property type="project" value="UniProtKB-KW"/>
</dbReference>
<evidence type="ECO:0000256" key="3">
    <source>
        <dbReference type="ARBA" id="ARBA00022630"/>
    </source>
</evidence>
<accession>A0A8E2E019</accession>
<evidence type="ECO:0000256" key="1">
    <source>
        <dbReference type="ARBA" id="ARBA00001917"/>
    </source>
</evidence>
<dbReference type="AlphaFoldDB" id="A0A8E2E019"/>
<dbReference type="EMBL" id="KV745395">
    <property type="protein sequence ID" value="OCK74905.1"/>
    <property type="molecule type" value="Genomic_DNA"/>
</dbReference>
<proteinExistence type="inferred from homology"/>
<dbReference type="InterPro" id="IPR000415">
    <property type="entry name" value="Nitroreductase-like"/>
</dbReference>
<evidence type="ECO:0000259" key="6">
    <source>
        <dbReference type="Pfam" id="PF00881"/>
    </source>
</evidence>
<dbReference type="Pfam" id="PF00881">
    <property type="entry name" value="Nitroreductase"/>
    <property type="match status" value="1"/>
</dbReference>
<dbReference type="SUPFAM" id="SSF55469">
    <property type="entry name" value="FMN-dependent nitroreductase-like"/>
    <property type="match status" value="1"/>
</dbReference>
<keyword evidence="8" id="KW-1185">Reference proteome</keyword>
<dbReference type="Gene3D" id="3.40.109.10">
    <property type="entry name" value="NADH Oxidase"/>
    <property type="match status" value="1"/>
</dbReference>
<dbReference type="InterPro" id="IPR029479">
    <property type="entry name" value="Nitroreductase"/>
</dbReference>
<reference evidence="7 8" key="1">
    <citation type="journal article" date="2016" name="Nat. Commun.">
        <title>Ectomycorrhizal ecology is imprinted in the genome of the dominant symbiotic fungus Cenococcum geophilum.</title>
        <authorList>
            <consortium name="DOE Joint Genome Institute"/>
            <person name="Peter M."/>
            <person name="Kohler A."/>
            <person name="Ohm R.A."/>
            <person name="Kuo A."/>
            <person name="Krutzmann J."/>
            <person name="Morin E."/>
            <person name="Arend M."/>
            <person name="Barry K.W."/>
            <person name="Binder M."/>
            <person name="Choi C."/>
            <person name="Clum A."/>
            <person name="Copeland A."/>
            <person name="Grisel N."/>
            <person name="Haridas S."/>
            <person name="Kipfer T."/>
            <person name="LaButti K."/>
            <person name="Lindquist E."/>
            <person name="Lipzen A."/>
            <person name="Maire R."/>
            <person name="Meier B."/>
            <person name="Mihaltcheva S."/>
            <person name="Molinier V."/>
            <person name="Murat C."/>
            <person name="Poggeler S."/>
            <person name="Quandt C.A."/>
            <person name="Sperisen C."/>
            <person name="Tritt A."/>
            <person name="Tisserant E."/>
            <person name="Crous P.W."/>
            <person name="Henrissat B."/>
            <person name="Nehls U."/>
            <person name="Egli S."/>
            <person name="Spatafora J.W."/>
            <person name="Grigoriev I.V."/>
            <person name="Martin F.M."/>
        </authorList>
    </citation>
    <scope>NUCLEOTIDE SEQUENCE [LARGE SCALE GENOMIC DNA]</scope>
    <source>
        <strain evidence="7 8">CBS 459.81</strain>
    </source>
</reference>
<comment type="cofactor">
    <cofactor evidence="1">
        <name>FMN</name>
        <dbReference type="ChEBI" id="CHEBI:58210"/>
    </cofactor>
</comment>
<evidence type="ECO:0000256" key="2">
    <source>
        <dbReference type="ARBA" id="ARBA00007118"/>
    </source>
</evidence>
<keyword evidence="4" id="KW-0288">FMN</keyword>
<evidence type="ECO:0000313" key="8">
    <source>
        <dbReference type="Proteomes" id="UP000250266"/>
    </source>
</evidence>
<evidence type="ECO:0000256" key="5">
    <source>
        <dbReference type="ARBA" id="ARBA00023002"/>
    </source>
</evidence>
<dbReference type="PANTHER" id="PTHR43673">
    <property type="entry name" value="NAD(P)H NITROREDUCTASE YDGI-RELATED"/>
    <property type="match status" value="1"/>
</dbReference>
<dbReference type="PANTHER" id="PTHR43673:SF2">
    <property type="entry name" value="NITROREDUCTASE"/>
    <property type="match status" value="1"/>
</dbReference>
<protein>
    <submittedName>
        <fullName evidence="7">Nitroreductase</fullName>
    </submittedName>
</protein>
<dbReference type="OrthoDB" id="41362at2759"/>
<gene>
    <name evidence="7" type="ORF">K432DRAFT_309744</name>
</gene>
<sequence>MAEETTETKTQTQSELTGLDHVVLQRHSTRMFLPTPVSISILCEALELARHAPSNSNIQPWRTFIATGAARDRLRTALLAAAGGGAPNIPALPEAFRHFRTDLGKQVYNKGMGIAREDAAGRAAAVMRNYEFFKAPVVGILCMHRELDLQDAVGVGMYLQTLLLSLTQKGLNSCVEVSLAGYPEVLRKELGISEELTILCGVAIGYEDASFGANKLRIQRLPVEETTVFLDE</sequence>
<keyword evidence="3" id="KW-0285">Flavoprotein</keyword>
<comment type="similarity">
    <text evidence="2">Belongs to the nitroreductase family.</text>
</comment>
<organism evidence="7 8">
    <name type="scientific">Lepidopterella palustris CBS 459.81</name>
    <dbReference type="NCBI Taxonomy" id="1314670"/>
    <lineage>
        <taxon>Eukaryota</taxon>
        <taxon>Fungi</taxon>
        <taxon>Dikarya</taxon>
        <taxon>Ascomycota</taxon>
        <taxon>Pezizomycotina</taxon>
        <taxon>Dothideomycetes</taxon>
        <taxon>Pleosporomycetidae</taxon>
        <taxon>Mytilinidiales</taxon>
        <taxon>Argynnaceae</taxon>
        <taxon>Lepidopterella</taxon>
    </lineage>
</organism>
<feature type="domain" description="Nitroreductase" evidence="6">
    <location>
        <begin position="24"/>
        <end position="206"/>
    </location>
</feature>